<accession>A0A7W4W4B1</accession>
<feature type="transmembrane region" description="Helical" evidence="1">
    <location>
        <begin position="100"/>
        <end position="127"/>
    </location>
</feature>
<evidence type="ECO:0000313" key="2">
    <source>
        <dbReference type="EMBL" id="MBB3047211.1"/>
    </source>
</evidence>
<protein>
    <submittedName>
        <fullName evidence="2">Paraquat-inducible protein A</fullName>
    </submittedName>
</protein>
<evidence type="ECO:0000256" key="1">
    <source>
        <dbReference type="SAM" id="Phobius"/>
    </source>
</evidence>
<evidence type="ECO:0000313" key="3">
    <source>
        <dbReference type="Proteomes" id="UP000537130"/>
    </source>
</evidence>
<comment type="caution">
    <text evidence="2">The sequence shown here is derived from an EMBL/GenBank/DDBJ whole genome shotgun (WGS) entry which is preliminary data.</text>
</comment>
<dbReference type="InterPro" id="IPR007498">
    <property type="entry name" value="PqiA-like"/>
</dbReference>
<keyword evidence="1" id="KW-0812">Transmembrane</keyword>
<dbReference type="AlphaFoldDB" id="A0A7W4W4B1"/>
<dbReference type="RefSeq" id="WP_183409848.1">
    <property type="nucleotide sequence ID" value="NZ_JACHWY010000001.1"/>
</dbReference>
<feature type="transmembrane region" description="Helical" evidence="1">
    <location>
        <begin position="52"/>
        <end position="73"/>
    </location>
</feature>
<name>A0A7W4W4B1_9GAMM</name>
<keyword evidence="1" id="KW-0472">Membrane</keyword>
<gene>
    <name evidence="2" type="ORF">FHR99_001447</name>
</gene>
<feature type="transmembrane region" description="Helical" evidence="1">
    <location>
        <begin position="148"/>
        <end position="166"/>
    </location>
</feature>
<feature type="transmembrane region" description="Helical" evidence="1">
    <location>
        <begin position="172"/>
        <end position="195"/>
    </location>
</feature>
<proteinExistence type="predicted"/>
<keyword evidence="1" id="KW-1133">Transmembrane helix</keyword>
<dbReference type="Proteomes" id="UP000537130">
    <property type="component" value="Unassembled WGS sequence"/>
</dbReference>
<dbReference type="EMBL" id="JACHWY010000001">
    <property type="protein sequence ID" value="MBB3047211.1"/>
    <property type="molecule type" value="Genomic_DNA"/>
</dbReference>
<organism evidence="2 3">
    <name type="scientific">Litorivivens lipolytica</name>
    <dbReference type="NCBI Taxonomy" id="1524264"/>
    <lineage>
        <taxon>Bacteria</taxon>
        <taxon>Pseudomonadati</taxon>
        <taxon>Pseudomonadota</taxon>
        <taxon>Gammaproteobacteria</taxon>
        <taxon>Litorivivens</taxon>
    </lineage>
</organism>
<reference evidence="2 3" key="1">
    <citation type="submission" date="2020-08" db="EMBL/GenBank/DDBJ databases">
        <title>Genomic Encyclopedia of Type Strains, Phase III (KMG-III): the genomes of soil and plant-associated and newly described type strains.</title>
        <authorList>
            <person name="Whitman W."/>
        </authorList>
    </citation>
    <scope>NUCLEOTIDE SEQUENCE [LARGE SCALE GENOMIC DNA]</scope>
    <source>
        <strain evidence="2 3">CECT 8654</strain>
    </source>
</reference>
<sequence length="213" mass="24188">MTEYSTFARDSLLACPDCDLLLQVDSVPAGSECHCPRCDALVHGENTYRNDVHLAAAISGLLLFIPAVTAPVLKFTMVGQWGSNSLLSGVWRLWTESEQLLALLVLLCSVLAPFFHLLLSFGIALVLRFSRLPKTFPDWLKWHHWMQGWSMLEVYAMGIIVAYVKMLDDGDVFVGNGTYCLIGVLLSLILCNQFFREEFAWQRWEQRQQELQT</sequence>
<keyword evidence="3" id="KW-1185">Reference proteome</keyword>
<dbReference type="Pfam" id="PF04403">
    <property type="entry name" value="PqiA"/>
    <property type="match status" value="1"/>
</dbReference>